<evidence type="ECO:0000256" key="2">
    <source>
        <dbReference type="SAM" id="Phobius"/>
    </source>
</evidence>
<dbReference type="InterPro" id="IPR036436">
    <property type="entry name" value="Disintegrin_dom_sf"/>
</dbReference>
<dbReference type="Gene3D" id="4.10.70.10">
    <property type="entry name" value="Disintegrin domain"/>
    <property type="match status" value="1"/>
</dbReference>
<evidence type="ECO:0000256" key="3">
    <source>
        <dbReference type="SAM" id="SignalP"/>
    </source>
</evidence>
<protein>
    <submittedName>
        <fullName evidence="6">Zinc metalloproteinase-disintegrin-like</fullName>
    </submittedName>
</protein>
<sequence>MGAARLLATALLAVAGLAAQSEARLKASGEDSRDLLDLDRKLLDKIQEYEVVDDLLPSHEHRRLLSAETTDFSLSAFGEPHNFELEVHRNLFDANFKNVGVGRDGKPILLNEEKDCVYRGANKTTFSFCGGVVHGRFQRDGDFVHVKPLPSGRHVIFKRRHLETAEPGHCGITDANEKKLDVSGSNIIFHRDLAHDHDHAHSEHVHDHVHVHEAAHAGKSGRVLAEEELKTDAADTKRKLATNRNVDILVFNDKLRYDEYGYGIFANTAYIVSLVADLYEDLPGDNVININLVATFVFTEEDPWTISMTNGGASVDADTLLNLFSDYMGEKDDDVSAFVTGEEDHAMLLSGYDFYDDDASSDGVVGLAWVGGLCKEGATGPLPAPAAARYTGITQADFDDEKYVANIFAHELGHNLGMQHTNVESTDYAPNSPCNAAADEVMDPSASYEPEWSSCTHEYWQAKLDGDMTYDATCTEAASDTIVAGLCGNGVVDPGEDCDCLFNDCTGVDACCNEADCTFAGSSVCSELDPCCVNSGGTCSVQTDTAVVCRASADATCDPSPETCDGSNAKCPTDVVAASGTACDNDGKCFLGKCVNYEDQCIDNGYANGECGFANAETGLYQWCSGYVRCASTGGGCQSPPYYPADGSPCESDGQCYGRVCVTDSSALPTPADIEQCSNGVLDGSESDVDCGGDFCYPCTAGKICATDDDCLFPSFCNETTLLCDVTDYYPEFDGEENEDDWTAQLLGLWAKFLDWVQNNTALAAGIFAGVGFILVACLVSCCCCGGKEKTRQYAQQASFRMRGDPRQEQQVATASPYY</sequence>
<feature type="domain" description="Peptidase M12B" evidence="5">
    <location>
        <begin position="244"/>
        <end position="461"/>
    </location>
</feature>
<dbReference type="InParanoid" id="A0A2R5G2N6"/>
<keyword evidence="2" id="KW-0472">Membrane</keyword>
<evidence type="ECO:0000313" key="7">
    <source>
        <dbReference type="Proteomes" id="UP000241890"/>
    </source>
</evidence>
<dbReference type="PROSITE" id="PS50215">
    <property type="entry name" value="ADAM_MEPRO"/>
    <property type="match status" value="1"/>
</dbReference>
<dbReference type="PANTHER" id="PTHR11905:SF159">
    <property type="entry name" value="ADAM METALLOPROTEASE"/>
    <property type="match status" value="1"/>
</dbReference>
<evidence type="ECO:0000256" key="1">
    <source>
        <dbReference type="PROSITE-ProRule" id="PRU00276"/>
    </source>
</evidence>
<feature type="signal peptide" evidence="3">
    <location>
        <begin position="1"/>
        <end position="23"/>
    </location>
</feature>
<keyword evidence="7" id="KW-1185">Reference proteome</keyword>
<dbReference type="PROSITE" id="PS50214">
    <property type="entry name" value="DISINTEGRIN_2"/>
    <property type="match status" value="1"/>
</dbReference>
<comment type="caution">
    <text evidence="1">Lacks conserved residue(s) required for the propagation of feature annotation.</text>
</comment>
<dbReference type="GO" id="GO:0007229">
    <property type="term" value="P:integrin-mediated signaling pathway"/>
    <property type="evidence" value="ECO:0007669"/>
    <property type="project" value="UniProtKB-KW"/>
</dbReference>
<feature type="binding site" evidence="1">
    <location>
        <position position="410"/>
    </location>
    <ligand>
        <name>Zn(2+)</name>
        <dbReference type="ChEBI" id="CHEBI:29105"/>
        <note>catalytic</note>
    </ligand>
</feature>
<feature type="binding site" evidence="1">
    <location>
        <position position="420"/>
    </location>
    <ligand>
        <name>Zn(2+)</name>
        <dbReference type="ChEBI" id="CHEBI:29105"/>
        <note>catalytic</note>
    </ligand>
</feature>
<evidence type="ECO:0000259" key="5">
    <source>
        <dbReference type="PROSITE" id="PS50215"/>
    </source>
</evidence>
<dbReference type="SMART" id="SM00050">
    <property type="entry name" value="DISIN"/>
    <property type="match status" value="1"/>
</dbReference>
<dbReference type="AlphaFoldDB" id="A0A2R5G2N6"/>
<dbReference type="GO" id="GO:0004222">
    <property type="term" value="F:metalloendopeptidase activity"/>
    <property type="evidence" value="ECO:0007669"/>
    <property type="project" value="InterPro"/>
</dbReference>
<keyword evidence="1" id="KW-0479">Metal-binding</keyword>
<evidence type="ECO:0000313" key="6">
    <source>
        <dbReference type="EMBL" id="GBG25286.1"/>
    </source>
</evidence>
<keyword evidence="3" id="KW-0732">Signal</keyword>
<comment type="caution">
    <text evidence="6">The sequence shown here is derived from an EMBL/GenBank/DDBJ whole genome shotgun (WGS) entry which is preliminary data.</text>
</comment>
<dbReference type="EMBL" id="BEYU01000012">
    <property type="protein sequence ID" value="GBG25286.1"/>
    <property type="molecule type" value="Genomic_DNA"/>
</dbReference>
<keyword evidence="6" id="KW-0401">Integrin</keyword>
<gene>
    <name evidence="6" type="ORF">FCC1311_015032</name>
</gene>
<proteinExistence type="predicted"/>
<dbReference type="GO" id="GO:0046872">
    <property type="term" value="F:metal ion binding"/>
    <property type="evidence" value="ECO:0007669"/>
    <property type="project" value="UniProtKB-KW"/>
</dbReference>
<dbReference type="InterPro" id="IPR001762">
    <property type="entry name" value="Disintegrin_dom"/>
</dbReference>
<feature type="chain" id="PRO_5015327390" evidence="3">
    <location>
        <begin position="24"/>
        <end position="819"/>
    </location>
</feature>
<feature type="active site" evidence="1">
    <location>
        <position position="411"/>
    </location>
</feature>
<accession>A0A2R5G2N6</accession>
<dbReference type="InterPro" id="IPR024079">
    <property type="entry name" value="MetalloPept_cat_dom_sf"/>
</dbReference>
<feature type="binding site" evidence="1">
    <location>
        <position position="414"/>
    </location>
    <ligand>
        <name>Zn(2+)</name>
        <dbReference type="ChEBI" id="CHEBI:29105"/>
        <note>catalytic</note>
    </ligand>
</feature>
<dbReference type="Pfam" id="PF13688">
    <property type="entry name" value="Reprolysin_5"/>
    <property type="match status" value="1"/>
</dbReference>
<feature type="domain" description="Disintegrin" evidence="4">
    <location>
        <begin position="484"/>
        <end position="579"/>
    </location>
</feature>
<keyword evidence="2" id="KW-1133">Transmembrane helix</keyword>
<dbReference type="Gene3D" id="3.40.390.10">
    <property type="entry name" value="Collagenase (Catalytic Domain)"/>
    <property type="match status" value="1"/>
</dbReference>
<organism evidence="6 7">
    <name type="scientific">Hondaea fermentalgiana</name>
    <dbReference type="NCBI Taxonomy" id="2315210"/>
    <lineage>
        <taxon>Eukaryota</taxon>
        <taxon>Sar</taxon>
        <taxon>Stramenopiles</taxon>
        <taxon>Bigyra</taxon>
        <taxon>Labyrinthulomycetes</taxon>
        <taxon>Thraustochytrida</taxon>
        <taxon>Thraustochytriidae</taxon>
        <taxon>Hondaea</taxon>
    </lineage>
</organism>
<keyword evidence="1" id="KW-0862">Zinc</keyword>
<dbReference type="OrthoDB" id="196747at2759"/>
<dbReference type="InterPro" id="IPR001590">
    <property type="entry name" value="Peptidase_M12B"/>
</dbReference>
<feature type="transmembrane region" description="Helical" evidence="2">
    <location>
        <begin position="762"/>
        <end position="787"/>
    </location>
</feature>
<keyword evidence="2" id="KW-0812">Transmembrane</keyword>
<dbReference type="SUPFAM" id="SSF55486">
    <property type="entry name" value="Metalloproteases ('zincins'), catalytic domain"/>
    <property type="match status" value="1"/>
</dbReference>
<dbReference type="GO" id="GO:0006508">
    <property type="term" value="P:proteolysis"/>
    <property type="evidence" value="ECO:0007669"/>
    <property type="project" value="InterPro"/>
</dbReference>
<evidence type="ECO:0000259" key="4">
    <source>
        <dbReference type="PROSITE" id="PS50214"/>
    </source>
</evidence>
<dbReference type="PANTHER" id="PTHR11905">
    <property type="entry name" value="ADAM A DISINTEGRIN AND METALLOPROTEASE DOMAIN"/>
    <property type="match status" value="1"/>
</dbReference>
<name>A0A2R5G2N6_9STRA</name>
<dbReference type="Proteomes" id="UP000241890">
    <property type="component" value="Unassembled WGS sequence"/>
</dbReference>
<reference evidence="6 7" key="1">
    <citation type="submission" date="2017-12" db="EMBL/GenBank/DDBJ databases">
        <title>Sequencing, de novo assembly and annotation of complete genome of a new Thraustochytrid species, strain FCC1311.</title>
        <authorList>
            <person name="Sedici K."/>
            <person name="Godart F."/>
            <person name="Aiese Cigliano R."/>
            <person name="Sanseverino W."/>
            <person name="Barakat M."/>
            <person name="Ortet P."/>
            <person name="Marechal E."/>
            <person name="Cagnac O."/>
            <person name="Amato A."/>
        </authorList>
    </citation>
    <scope>NUCLEOTIDE SEQUENCE [LARGE SCALE GENOMIC DNA]</scope>
</reference>